<reference evidence="2" key="1">
    <citation type="submission" date="2020-09" db="EMBL/GenBank/DDBJ databases">
        <title>Draft Genome Sequence of Paenibacillus sp. WST5.</title>
        <authorList>
            <person name="Bao Z."/>
        </authorList>
    </citation>
    <scope>NUCLEOTIDE SEQUENCE</scope>
    <source>
        <strain evidence="2">WST5</strain>
    </source>
</reference>
<protein>
    <recommendedName>
        <fullName evidence="4">Serine protease</fullName>
    </recommendedName>
</protein>
<dbReference type="InterPro" id="IPR009003">
    <property type="entry name" value="Peptidase_S1_PA"/>
</dbReference>
<name>A0A926KLB5_9BACL</name>
<keyword evidence="1" id="KW-0645">Protease</keyword>
<gene>
    <name evidence="2" type="ORF">ICC18_03020</name>
</gene>
<keyword evidence="1" id="KW-0720">Serine protease</keyword>
<sequence length="367" mass="38927">MRMATFYEALKHKNRISMSLLKRPDVYGVGVGYANPNKPASGAGINVYTRKNIAATSVQNLKMLMAAVGTNVPVRFIGSSKFRANAAASKPKLVRPTLFNRRVRPVPGGTSIGKVDPFSTGTGGLVVIKNNQLYILSNNHVIVKNNSTAFAETVQPGPADAGRSGTDRIGRLFQFVPLRPAGVNFQDSAISIPTSNSLLNPRYLVSSSGALITLSGHLTSYPVGLQLMKSGRTTGFVRGTVEANNADVNVNYGGTLGTIMFRNQSIIRGNVGAVSLPGDSGSVWLRSDRFAAALNFAGSENGRVSISNPLGVIMSTYGVRVAVPAAGGRFRAGAIRGAAQKGNFAYVQPLTRAERKRTRAIFAKPSQ</sequence>
<dbReference type="Proteomes" id="UP000650466">
    <property type="component" value="Unassembled WGS sequence"/>
</dbReference>
<evidence type="ECO:0000313" key="3">
    <source>
        <dbReference type="Proteomes" id="UP000650466"/>
    </source>
</evidence>
<dbReference type="EMBL" id="JACVVD010000001">
    <property type="protein sequence ID" value="MBD0379096.1"/>
    <property type="molecule type" value="Genomic_DNA"/>
</dbReference>
<evidence type="ECO:0000313" key="2">
    <source>
        <dbReference type="EMBL" id="MBD0379096.1"/>
    </source>
</evidence>
<dbReference type="AlphaFoldDB" id="A0A926KLB5"/>
<keyword evidence="1" id="KW-0378">Hydrolase</keyword>
<accession>A0A926KLB5</accession>
<dbReference type="GO" id="GO:0008236">
    <property type="term" value="F:serine-type peptidase activity"/>
    <property type="evidence" value="ECO:0007669"/>
    <property type="project" value="UniProtKB-KW"/>
</dbReference>
<dbReference type="SUPFAM" id="SSF50494">
    <property type="entry name" value="Trypsin-like serine proteases"/>
    <property type="match status" value="1"/>
</dbReference>
<comment type="caution">
    <text evidence="2">The sequence shown here is derived from an EMBL/GenBank/DDBJ whole genome shotgun (WGS) entry which is preliminary data.</text>
</comment>
<dbReference type="Gene3D" id="2.40.10.10">
    <property type="entry name" value="Trypsin-like serine proteases"/>
    <property type="match status" value="1"/>
</dbReference>
<proteinExistence type="predicted"/>
<organism evidence="2 3">
    <name type="scientific">Paenibacillus sedimenti</name>
    <dbReference type="NCBI Taxonomy" id="2770274"/>
    <lineage>
        <taxon>Bacteria</taxon>
        <taxon>Bacillati</taxon>
        <taxon>Bacillota</taxon>
        <taxon>Bacilli</taxon>
        <taxon>Bacillales</taxon>
        <taxon>Paenibacillaceae</taxon>
        <taxon>Paenibacillus</taxon>
    </lineage>
</organism>
<evidence type="ECO:0000256" key="1">
    <source>
        <dbReference type="ARBA" id="ARBA00022825"/>
    </source>
</evidence>
<keyword evidence="3" id="KW-1185">Reference proteome</keyword>
<evidence type="ECO:0008006" key="4">
    <source>
        <dbReference type="Google" id="ProtNLM"/>
    </source>
</evidence>
<dbReference type="InterPro" id="IPR043504">
    <property type="entry name" value="Peptidase_S1_PA_chymotrypsin"/>
</dbReference>